<evidence type="ECO:0000256" key="3">
    <source>
        <dbReference type="ARBA" id="ARBA00022448"/>
    </source>
</evidence>
<reference evidence="9" key="2">
    <citation type="submission" date="2021-04" db="EMBL/GenBank/DDBJ databases">
        <authorList>
            <person name="Gilroy R."/>
        </authorList>
    </citation>
    <scope>NUCLEOTIDE SEQUENCE</scope>
    <source>
        <strain evidence="9">CHK193-4272</strain>
    </source>
</reference>
<evidence type="ECO:0000256" key="7">
    <source>
        <dbReference type="ARBA" id="ARBA00023136"/>
    </source>
</evidence>
<evidence type="ECO:0000256" key="1">
    <source>
        <dbReference type="ARBA" id="ARBA00004651"/>
    </source>
</evidence>
<feature type="transmembrane region" description="Helical" evidence="8">
    <location>
        <begin position="205"/>
        <end position="222"/>
    </location>
</feature>
<sequence>MKKTLKYAFIQTIPVLFGYLFMGLAFGILFEKAGYNFIWAFFVSLTCYAGSMQFVLITLLTGGASAIHSAFMTLMINFRHIFYGLSLIERFKKAGKTKFYLIHALTDETYSLHCLVKPKEGMNDTKLMLYISVLDHIYWITGCVLGALIGQIIPFDTTGIDFAMTALFVVIFVEQWKEAKQHLPAIIGGVCAIISLLVFGADNFLPPALVATVLMLLFYRANMEKE</sequence>
<gene>
    <name evidence="9" type="ORF">H9746_01180</name>
</gene>
<dbReference type="GO" id="GO:0005886">
    <property type="term" value="C:plasma membrane"/>
    <property type="evidence" value="ECO:0007669"/>
    <property type="project" value="UniProtKB-SubCell"/>
</dbReference>
<feature type="transmembrane region" description="Helical" evidence="8">
    <location>
        <begin position="183"/>
        <end position="199"/>
    </location>
</feature>
<evidence type="ECO:0000256" key="6">
    <source>
        <dbReference type="ARBA" id="ARBA00022989"/>
    </source>
</evidence>
<keyword evidence="5 8" id="KW-0812">Transmembrane</keyword>
<dbReference type="PANTHER" id="PTHR34979:SF1">
    <property type="entry name" value="INNER MEMBRANE PROTEIN YGAZ"/>
    <property type="match status" value="1"/>
</dbReference>
<dbReference type="EMBL" id="DXIE01000008">
    <property type="protein sequence ID" value="HIV61454.1"/>
    <property type="molecule type" value="Genomic_DNA"/>
</dbReference>
<evidence type="ECO:0000313" key="9">
    <source>
        <dbReference type="EMBL" id="HIV61454.1"/>
    </source>
</evidence>
<comment type="subcellular location">
    <subcellularLocation>
        <location evidence="1">Cell membrane</location>
        <topology evidence="1">Multi-pass membrane protein</topology>
    </subcellularLocation>
</comment>
<feature type="transmembrane region" description="Helical" evidence="8">
    <location>
        <begin position="159"/>
        <end position="176"/>
    </location>
</feature>
<comment type="similarity">
    <text evidence="2">Belongs to the AzlC family.</text>
</comment>
<evidence type="ECO:0000256" key="2">
    <source>
        <dbReference type="ARBA" id="ARBA00010735"/>
    </source>
</evidence>
<evidence type="ECO:0000256" key="5">
    <source>
        <dbReference type="ARBA" id="ARBA00022692"/>
    </source>
</evidence>
<dbReference type="GO" id="GO:1903785">
    <property type="term" value="P:L-valine transmembrane transport"/>
    <property type="evidence" value="ECO:0007669"/>
    <property type="project" value="TreeGrafter"/>
</dbReference>
<organism evidence="9 10">
    <name type="scientific">Candidatus Butyricicoccus avistercoris</name>
    <dbReference type="NCBI Taxonomy" id="2838518"/>
    <lineage>
        <taxon>Bacteria</taxon>
        <taxon>Bacillati</taxon>
        <taxon>Bacillota</taxon>
        <taxon>Clostridia</taxon>
        <taxon>Eubacteriales</taxon>
        <taxon>Butyricicoccaceae</taxon>
        <taxon>Butyricicoccus</taxon>
    </lineage>
</organism>
<keyword evidence="4" id="KW-1003">Cell membrane</keyword>
<accession>A0A9D1TH08</accession>
<dbReference type="Proteomes" id="UP000886808">
    <property type="component" value="Unassembled WGS sequence"/>
</dbReference>
<dbReference type="PANTHER" id="PTHR34979">
    <property type="entry name" value="INNER MEMBRANE PROTEIN YGAZ"/>
    <property type="match status" value="1"/>
</dbReference>
<keyword evidence="3" id="KW-0813">Transport</keyword>
<dbReference type="AlphaFoldDB" id="A0A9D1TH08"/>
<evidence type="ECO:0000313" key="10">
    <source>
        <dbReference type="Proteomes" id="UP000886808"/>
    </source>
</evidence>
<feature type="transmembrane region" description="Helical" evidence="8">
    <location>
        <begin position="6"/>
        <end position="30"/>
    </location>
</feature>
<reference evidence="9" key="1">
    <citation type="journal article" date="2021" name="PeerJ">
        <title>Extensive microbial diversity within the chicken gut microbiome revealed by metagenomics and culture.</title>
        <authorList>
            <person name="Gilroy R."/>
            <person name="Ravi A."/>
            <person name="Getino M."/>
            <person name="Pursley I."/>
            <person name="Horton D.L."/>
            <person name="Alikhan N.F."/>
            <person name="Baker D."/>
            <person name="Gharbi K."/>
            <person name="Hall N."/>
            <person name="Watson M."/>
            <person name="Adriaenssens E.M."/>
            <person name="Foster-Nyarko E."/>
            <person name="Jarju S."/>
            <person name="Secka A."/>
            <person name="Antonio M."/>
            <person name="Oren A."/>
            <person name="Chaudhuri R.R."/>
            <person name="La Ragione R."/>
            <person name="Hildebrand F."/>
            <person name="Pallen M.J."/>
        </authorList>
    </citation>
    <scope>NUCLEOTIDE SEQUENCE</scope>
    <source>
        <strain evidence="9">CHK193-4272</strain>
    </source>
</reference>
<feature type="transmembrane region" description="Helical" evidence="8">
    <location>
        <begin position="127"/>
        <end position="153"/>
    </location>
</feature>
<dbReference type="Pfam" id="PF03591">
    <property type="entry name" value="AzlC"/>
    <property type="match status" value="1"/>
</dbReference>
<keyword evidence="7 8" id="KW-0472">Membrane</keyword>
<proteinExistence type="inferred from homology"/>
<dbReference type="InterPro" id="IPR011606">
    <property type="entry name" value="Brnchd-chn_aa_trnsp_permease"/>
</dbReference>
<evidence type="ECO:0000256" key="8">
    <source>
        <dbReference type="SAM" id="Phobius"/>
    </source>
</evidence>
<protein>
    <submittedName>
        <fullName evidence="9">AzlC family ABC transporter permease</fullName>
    </submittedName>
</protein>
<comment type="caution">
    <text evidence="9">The sequence shown here is derived from an EMBL/GenBank/DDBJ whole genome shotgun (WGS) entry which is preliminary data.</text>
</comment>
<evidence type="ECO:0000256" key="4">
    <source>
        <dbReference type="ARBA" id="ARBA00022475"/>
    </source>
</evidence>
<feature type="transmembrane region" description="Helical" evidence="8">
    <location>
        <begin position="37"/>
        <end position="60"/>
    </location>
</feature>
<keyword evidence="6 8" id="KW-1133">Transmembrane helix</keyword>
<name>A0A9D1TH08_9FIRM</name>